<keyword evidence="1" id="KW-0624">Polysaccharide degradation</keyword>
<proteinExistence type="predicted"/>
<evidence type="ECO:0008006" key="4">
    <source>
        <dbReference type="Google" id="ProtNLM"/>
    </source>
</evidence>
<dbReference type="AlphaFoldDB" id="A0AAW8Z7C6"/>
<comment type="caution">
    <text evidence="2">The sequence shown here is derived from an EMBL/GenBank/DDBJ whole genome shotgun (WGS) entry which is preliminary data.</text>
</comment>
<dbReference type="Proteomes" id="UP001284654">
    <property type="component" value="Unassembled WGS sequence"/>
</dbReference>
<evidence type="ECO:0000313" key="3">
    <source>
        <dbReference type="Proteomes" id="UP001284654"/>
    </source>
</evidence>
<evidence type="ECO:0000313" key="2">
    <source>
        <dbReference type="EMBL" id="MDV4317055.1"/>
    </source>
</evidence>
<name>A0AAW8Z7C6_9GAMM</name>
<organism evidence="2 3">
    <name type="scientific">Acinetobacter indicus</name>
    <dbReference type="NCBI Taxonomy" id="756892"/>
    <lineage>
        <taxon>Bacteria</taxon>
        <taxon>Pseudomonadati</taxon>
        <taxon>Pseudomonadota</taxon>
        <taxon>Gammaproteobacteria</taxon>
        <taxon>Moraxellales</taxon>
        <taxon>Moraxellaceae</taxon>
        <taxon>Acinetobacter</taxon>
    </lineage>
</organism>
<dbReference type="SUPFAM" id="SSF51445">
    <property type="entry name" value="(Trans)glycosidases"/>
    <property type="match status" value="1"/>
</dbReference>
<dbReference type="GO" id="GO:0000272">
    <property type="term" value="P:polysaccharide catabolic process"/>
    <property type="evidence" value="ECO:0007669"/>
    <property type="project" value="UniProtKB-KW"/>
</dbReference>
<dbReference type="InterPro" id="IPR029070">
    <property type="entry name" value="Chitinase_insertion_sf"/>
</dbReference>
<dbReference type="InterPro" id="IPR017853">
    <property type="entry name" value="GH"/>
</dbReference>
<keyword evidence="1" id="KW-0119">Carbohydrate metabolism</keyword>
<dbReference type="Gene3D" id="3.20.20.370">
    <property type="entry name" value="Glycoside hydrolase/deacetylase"/>
    <property type="match status" value="1"/>
</dbReference>
<protein>
    <recommendedName>
        <fullName evidence="4">GH18 domain-containing protein</fullName>
    </recommendedName>
</protein>
<dbReference type="RefSeq" id="WP_317306821.1">
    <property type="nucleotide sequence ID" value="NZ_JAWJYY010000002.1"/>
</dbReference>
<dbReference type="EMBL" id="JAWJYY010000002">
    <property type="protein sequence ID" value="MDV4317055.1"/>
    <property type="molecule type" value="Genomic_DNA"/>
</dbReference>
<accession>A0AAW8Z7C6</accession>
<gene>
    <name evidence="2" type="ORF">MSG88_15155</name>
</gene>
<reference evidence="2" key="1">
    <citation type="submission" date="2023-10" db="EMBL/GenBank/DDBJ databases">
        <authorList>
            <person name="Sykes E.M.E."/>
            <person name="Khan I.U.H."/>
            <person name="Kumar A."/>
        </authorList>
    </citation>
    <scope>NUCLEOTIDE SEQUENCE</scope>
    <source>
        <strain evidence="2">IK5</strain>
    </source>
</reference>
<sequence>MADKLANIMLCLHGSTNIYERRFEGRDVWRDRYGNIMYDENGEELFSPIDVDEYGSPISEQEPLLFTTTVSDIKEQIRSLTDKGYTMVNSEDYRRWISGEWNPTTPIACVMYDDALASIQYIMEWHIAENIPASIAIITRRHRKRANEDGYASWQQMNDWVTRSNGLIDLVCHTHDLHHLSLHSYTDSAYDVVADPLLEGPCWVDNGEYIYIPDGEGQDWYWNQSWVEQSLAIPLYGVDQYDGTTLLETSFHITPRITDNISIIRFWSSLAQPSGTGYDVPIQIWINDTQLVFDGIIEPKDYGSRIQWVEREWNNINLDTPFAVEAGTTFKMTFKTLAGDPGSPHLTCYCVFSDDTTKFHATTNAQGFSPYDPDISPQTWWQYIDYPAHDKWAVKPVMILGNGTGHTVAQTVFNDYISEDIAKSQHAVTNYLKAKWIDKSVWKGEWDNWNHSWSGDARTDHQIWDANTGYQITGWANPKKISAIFPTVSDETALVETLKFDFEEKVPAEMTVEQWWTETEPGSGINNWDYAQTTRQYNILFKIEVSEDKVNWTTIGHAPTWILLKDDNKGNGAEITPTTWTAGVTKYVRLTPVNDGPTSNVVDQNVVYCVSQVRIGYRDSTSQLHTPFKQIAYPFGAYQPNWYDDVPDNPEWQDISNGLRRAFTANGITHGYSIQAVRNVRHNGYDIGYNQRLSNYVLGRLMTHGVTHPTVLDHYNMTNIDVCKNLISAYAGFTYADTKHNGLKWQVSLEGDHLGHGTLKRRINTIDYFAFDAWAFSGDSTFSIVKNSSPVNDGSYFPGWDGWASGTYANEKKWVQDRGGLALIIINNNLGTGSPDSVAGKQVLDNADAYIANIVRDCLQHGWDGVTCNIEGVDITANNGADIIYKAKATEFYKKLGRACHEAGLLLHCTAPAATGNPNYDWASWVGWCDHAEIIKYVDGMKIMSYTEAHEGSEPRPAAWDVAPLTKYNSSGPTDTRSFWQAVTEYTATVIPDQFKKRVLMGARAFGHVWYPNWKTGETPPTAISSNEWFDINDDYWRYAAYLTDNDLDYKDDWNHYTSYGELINKAATEIVPLSQDTTLDTTEMYYYNPQTEVKAWCGSPLTGARSQTTAKENGFGGVGIWKIDDGDVEEYYPEFKCFGKSSLFYKK</sequence>
<dbReference type="Gene3D" id="3.10.50.10">
    <property type="match status" value="1"/>
</dbReference>
<dbReference type="Gene3D" id="3.20.20.80">
    <property type="entry name" value="Glycosidases"/>
    <property type="match status" value="1"/>
</dbReference>
<evidence type="ECO:0000256" key="1">
    <source>
        <dbReference type="ARBA" id="ARBA00023326"/>
    </source>
</evidence>